<keyword evidence="3" id="KW-1185">Reference proteome</keyword>
<dbReference type="EMBL" id="JAHYIQ010000032">
    <property type="protein sequence ID" value="KAK1120307.1"/>
    <property type="molecule type" value="Genomic_DNA"/>
</dbReference>
<dbReference type="AlphaFoldDB" id="A0AA40FJK2"/>
<protein>
    <submittedName>
        <fullName evidence="2">Uncharacterized protein</fullName>
    </submittedName>
</protein>
<dbReference type="Proteomes" id="UP001177670">
    <property type="component" value="Unassembled WGS sequence"/>
</dbReference>
<feature type="transmembrane region" description="Helical" evidence="1">
    <location>
        <begin position="21"/>
        <end position="38"/>
    </location>
</feature>
<keyword evidence="1" id="KW-1133">Transmembrane helix</keyword>
<name>A0AA40FJK2_9HYME</name>
<sequence>MHSGIGKQELDRSLTLRTASMLYMVLKYLYWSMYTSFIHRSLYSYPEAILPEVVLPVTLANEKE</sequence>
<accession>A0AA40FJK2</accession>
<keyword evidence="1" id="KW-0472">Membrane</keyword>
<gene>
    <name evidence="2" type="ORF">K0M31_012667</name>
</gene>
<proteinExistence type="predicted"/>
<evidence type="ECO:0000313" key="3">
    <source>
        <dbReference type="Proteomes" id="UP001177670"/>
    </source>
</evidence>
<evidence type="ECO:0000313" key="2">
    <source>
        <dbReference type="EMBL" id="KAK1120307.1"/>
    </source>
</evidence>
<keyword evidence="1" id="KW-0812">Transmembrane</keyword>
<reference evidence="2" key="1">
    <citation type="submission" date="2021-10" db="EMBL/GenBank/DDBJ databases">
        <title>Melipona bicolor Genome sequencing and assembly.</title>
        <authorList>
            <person name="Araujo N.S."/>
            <person name="Arias M.C."/>
        </authorList>
    </citation>
    <scope>NUCLEOTIDE SEQUENCE</scope>
    <source>
        <strain evidence="2">USP_2M_L1-L4_2017</strain>
        <tissue evidence="2">Whole body</tissue>
    </source>
</reference>
<organism evidence="2 3">
    <name type="scientific">Melipona bicolor</name>
    <dbReference type="NCBI Taxonomy" id="60889"/>
    <lineage>
        <taxon>Eukaryota</taxon>
        <taxon>Metazoa</taxon>
        <taxon>Ecdysozoa</taxon>
        <taxon>Arthropoda</taxon>
        <taxon>Hexapoda</taxon>
        <taxon>Insecta</taxon>
        <taxon>Pterygota</taxon>
        <taxon>Neoptera</taxon>
        <taxon>Endopterygota</taxon>
        <taxon>Hymenoptera</taxon>
        <taxon>Apocrita</taxon>
        <taxon>Aculeata</taxon>
        <taxon>Apoidea</taxon>
        <taxon>Anthophila</taxon>
        <taxon>Apidae</taxon>
        <taxon>Melipona</taxon>
    </lineage>
</organism>
<evidence type="ECO:0000256" key="1">
    <source>
        <dbReference type="SAM" id="Phobius"/>
    </source>
</evidence>
<comment type="caution">
    <text evidence="2">The sequence shown here is derived from an EMBL/GenBank/DDBJ whole genome shotgun (WGS) entry which is preliminary data.</text>
</comment>